<evidence type="ECO:0000313" key="1">
    <source>
        <dbReference type="EMBL" id="CAL1677373.1"/>
    </source>
</evidence>
<keyword evidence="2" id="KW-1185">Reference proteome</keyword>
<dbReference type="AlphaFoldDB" id="A0AAV2NBM0"/>
<protein>
    <submittedName>
        <fullName evidence="1">Uncharacterized protein</fullName>
    </submittedName>
</protein>
<dbReference type="EMBL" id="OZ034835">
    <property type="protein sequence ID" value="CAL1677373.1"/>
    <property type="molecule type" value="Genomic_DNA"/>
</dbReference>
<gene>
    <name evidence="1" type="ORF">LPLAT_LOCUS3385</name>
</gene>
<proteinExistence type="predicted"/>
<evidence type="ECO:0000313" key="2">
    <source>
        <dbReference type="Proteomes" id="UP001497644"/>
    </source>
</evidence>
<reference evidence="1" key="1">
    <citation type="submission" date="2024-04" db="EMBL/GenBank/DDBJ databases">
        <authorList>
            <consortium name="Molecular Ecology Group"/>
        </authorList>
    </citation>
    <scope>NUCLEOTIDE SEQUENCE</scope>
</reference>
<accession>A0AAV2NBM0</accession>
<sequence>MTGAPGREIPVGGGAAVKILVTPRDPGDDASGGIEEADNAFTVPPAASREWGTYEIPNLKATPFLSSLMRWGAQLPWVSRVNRTGEM</sequence>
<organism evidence="1 2">
    <name type="scientific">Lasius platythorax</name>
    <dbReference type="NCBI Taxonomy" id="488582"/>
    <lineage>
        <taxon>Eukaryota</taxon>
        <taxon>Metazoa</taxon>
        <taxon>Ecdysozoa</taxon>
        <taxon>Arthropoda</taxon>
        <taxon>Hexapoda</taxon>
        <taxon>Insecta</taxon>
        <taxon>Pterygota</taxon>
        <taxon>Neoptera</taxon>
        <taxon>Endopterygota</taxon>
        <taxon>Hymenoptera</taxon>
        <taxon>Apocrita</taxon>
        <taxon>Aculeata</taxon>
        <taxon>Formicoidea</taxon>
        <taxon>Formicidae</taxon>
        <taxon>Formicinae</taxon>
        <taxon>Lasius</taxon>
        <taxon>Lasius</taxon>
    </lineage>
</organism>
<dbReference type="Proteomes" id="UP001497644">
    <property type="component" value="Chromosome 12"/>
</dbReference>
<name>A0AAV2NBM0_9HYME</name>